<keyword evidence="3" id="KW-1185">Reference proteome</keyword>
<organism evidence="2 3">
    <name type="scientific">Vitreoscilla stercoraria</name>
    <dbReference type="NCBI Taxonomy" id="61"/>
    <lineage>
        <taxon>Bacteria</taxon>
        <taxon>Pseudomonadati</taxon>
        <taxon>Pseudomonadota</taxon>
        <taxon>Betaproteobacteria</taxon>
        <taxon>Neisseriales</taxon>
        <taxon>Neisseriaceae</taxon>
        <taxon>Vitreoscilla</taxon>
    </lineage>
</organism>
<dbReference type="InterPro" id="IPR029471">
    <property type="entry name" value="HNH_5"/>
</dbReference>
<evidence type="ECO:0000313" key="3">
    <source>
        <dbReference type="Proteomes" id="UP000832034"/>
    </source>
</evidence>
<keyword evidence="2" id="KW-0540">Nuclease</keyword>
<keyword evidence="2" id="KW-0255">Endonuclease</keyword>
<evidence type="ECO:0000313" key="2">
    <source>
        <dbReference type="EMBL" id="UOO92110.1"/>
    </source>
</evidence>
<name>A0ABY4E8N9_VITST</name>
<feature type="domain" description="HNH endonuclease 5" evidence="1">
    <location>
        <begin position="9"/>
        <end position="62"/>
    </location>
</feature>
<sequence>MLNHFHKACYICQEQNKPTLTEAVIPMALGGTHSANKLRHVALCDDCHHLLSKQIDEPFLHSYLLQTEMLKIFNQTTPTPEILDFKQYPSLENHIPNDECIEYHAYSHHLLFWQKRHRHVESESHTASPKSAQSSTMYLFFNPQTIQQVSIEDIVLAAKSVRKQFEHIQKMTLLIHVSPPKNTDTASKSWRILQQQLNKQLKPYQAKCIWQSNCQHPFQALLPLQNQVSLSFENKPTIQEATRFLSRLSLGLFTAYLGEDFLQHPIATKLLHNIKNPNLPEAVLKQYQLHTDSHTEVSALLTSPLSINIGITHVLGKVICFISINHVLMLLDVCLLSDLPINAQKKLHLAPFEDSDQGLILSFTALDSHYRENEFAAFFTEKSTRMSDCKFHYEVQACLHS</sequence>
<protein>
    <submittedName>
        <fullName evidence="2">HNH endonuclease</fullName>
    </submittedName>
</protein>
<accession>A0ABY4E8N9</accession>
<dbReference type="Proteomes" id="UP000832034">
    <property type="component" value="Chromosome"/>
</dbReference>
<dbReference type="EMBL" id="CP091512">
    <property type="protein sequence ID" value="UOO92110.1"/>
    <property type="molecule type" value="Genomic_DNA"/>
</dbReference>
<proteinExistence type="predicted"/>
<keyword evidence="2" id="KW-0378">Hydrolase</keyword>
<gene>
    <name evidence="2" type="ORF">LVJ81_10835</name>
</gene>
<dbReference type="GO" id="GO:0004519">
    <property type="term" value="F:endonuclease activity"/>
    <property type="evidence" value="ECO:0007669"/>
    <property type="project" value="UniProtKB-KW"/>
</dbReference>
<dbReference type="RefSeq" id="WP_019958286.1">
    <property type="nucleotide sequence ID" value="NZ_CP091512.1"/>
</dbReference>
<reference evidence="2" key="2">
    <citation type="journal article" date="2022" name="Res Sq">
        <title>Evolution of multicellular longitudinally dividing oral cavity symbionts (Neisseriaceae).</title>
        <authorList>
            <person name="Nyongesa S."/>
            <person name="Weber P."/>
            <person name="Bernet E."/>
            <person name="Pullido F."/>
            <person name="Nieckarz M."/>
            <person name="Delaby M."/>
            <person name="Nieves C."/>
            <person name="Viehboeck T."/>
            <person name="Krause N."/>
            <person name="Rivera-Millot A."/>
            <person name="Nakamura A."/>
            <person name="Vischer N."/>
            <person name="VanNieuwenhze M."/>
            <person name="Brun Y."/>
            <person name="Cava F."/>
            <person name="Bulgheresi S."/>
            <person name="Veyrier F."/>
        </authorList>
    </citation>
    <scope>NUCLEOTIDE SEQUENCE</scope>
    <source>
        <strain evidence="2">SAG 1488-6</strain>
    </source>
</reference>
<evidence type="ECO:0000259" key="1">
    <source>
        <dbReference type="Pfam" id="PF14279"/>
    </source>
</evidence>
<dbReference type="Pfam" id="PF14279">
    <property type="entry name" value="HNH_5"/>
    <property type="match status" value="1"/>
</dbReference>
<reference evidence="2" key="1">
    <citation type="submission" date="2021-12" db="EMBL/GenBank/DDBJ databases">
        <authorList>
            <person name="Veyrier F.J."/>
        </authorList>
    </citation>
    <scope>NUCLEOTIDE SEQUENCE</scope>
    <source>
        <strain evidence="2">SAG 1488-6</strain>
    </source>
</reference>